<organism evidence="2 3">
    <name type="scientific">Cinara cedri</name>
    <dbReference type="NCBI Taxonomy" id="506608"/>
    <lineage>
        <taxon>Eukaryota</taxon>
        <taxon>Metazoa</taxon>
        <taxon>Ecdysozoa</taxon>
        <taxon>Arthropoda</taxon>
        <taxon>Hexapoda</taxon>
        <taxon>Insecta</taxon>
        <taxon>Pterygota</taxon>
        <taxon>Neoptera</taxon>
        <taxon>Paraneoptera</taxon>
        <taxon>Hemiptera</taxon>
        <taxon>Sternorrhyncha</taxon>
        <taxon>Aphidomorpha</taxon>
        <taxon>Aphidoidea</taxon>
        <taxon>Aphididae</taxon>
        <taxon>Lachninae</taxon>
        <taxon>Cinara</taxon>
    </lineage>
</organism>
<dbReference type="AlphaFoldDB" id="A0A5E4N236"/>
<dbReference type="OrthoDB" id="6629425at2759"/>
<reference evidence="2 3" key="1">
    <citation type="submission" date="2019-08" db="EMBL/GenBank/DDBJ databases">
        <authorList>
            <person name="Alioto T."/>
            <person name="Alioto T."/>
            <person name="Gomez Garrido J."/>
        </authorList>
    </citation>
    <scope>NUCLEOTIDE SEQUENCE [LARGE SCALE GENOMIC DNA]</scope>
</reference>
<dbReference type="InterPro" id="IPR006578">
    <property type="entry name" value="MADF-dom"/>
</dbReference>
<sequence>MCKDCTNREKNNEQYDVLVEKYREYFPDADKQEVIKKVNYLRTNFRKELKSIRDAEKSGTGTEDIKPSL</sequence>
<feature type="domain" description="MADF" evidence="1">
    <location>
        <begin position="3"/>
        <end position="57"/>
    </location>
</feature>
<protein>
    <submittedName>
        <fullName evidence="2">MADF domain</fullName>
    </submittedName>
</protein>
<evidence type="ECO:0000313" key="2">
    <source>
        <dbReference type="EMBL" id="VVC36332.1"/>
    </source>
</evidence>
<dbReference type="EMBL" id="CABPRJ010001432">
    <property type="protein sequence ID" value="VVC36332.1"/>
    <property type="molecule type" value="Genomic_DNA"/>
</dbReference>
<name>A0A5E4N236_9HEMI</name>
<keyword evidence="3" id="KW-1185">Reference proteome</keyword>
<dbReference type="Proteomes" id="UP000325440">
    <property type="component" value="Unassembled WGS sequence"/>
</dbReference>
<accession>A0A5E4N236</accession>
<evidence type="ECO:0000313" key="3">
    <source>
        <dbReference type="Proteomes" id="UP000325440"/>
    </source>
</evidence>
<evidence type="ECO:0000259" key="1">
    <source>
        <dbReference type="Pfam" id="PF10545"/>
    </source>
</evidence>
<proteinExistence type="predicted"/>
<dbReference type="Pfam" id="PF10545">
    <property type="entry name" value="MADF_DNA_bdg"/>
    <property type="match status" value="1"/>
</dbReference>
<gene>
    <name evidence="2" type="ORF">CINCED_3A019927</name>
</gene>